<keyword evidence="5" id="KW-1185">Reference proteome</keyword>
<name>A0A369WQ58_9GAMM</name>
<dbReference type="InterPro" id="IPR014345">
    <property type="entry name" value="XrtA_polysacc_chain"/>
</dbReference>
<feature type="transmembrane region" description="Helical" evidence="2">
    <location>
        <begin position="463"/>
        <end position="480"/>
    </location>
</feature>
<dbReference type="Proteomes" id="UP000253769">
    <property type="component" value="Unassembled WGS sequence"/>
</dbReference>
<dbReference type="AlphaFoldDB" id="A0A369WQ58"/>
<accession>A0A369WQ58</accession>
<feature type="transmembrane region" description="Helical" evidence="2">
    <location>
        <begin position="431"/>
        <end position="451"/>
    </location>
</feature>
<evidence type="ECO:0000256" key="2">
    <source>
        <dbReference type="SAM" id="Phobius"/>
    </source>
</evidence>
<dbReference type="EMBL" id="QQOH01000001">
    <property type="protein sequence ID" value="RDE24210.1"/>
    <property type="molecule type" value="Genomic_DNA"/>
</dbReference>
<dbReference type="NCBIfam" id="TIGR03007">
    <property type="entry name" value="pepcterm_ChnLen"/>
    <property type="match status" value="1"/>
</dbReference>
<gene>
    <name evidence="4" type="ORF">DV711_01015</name>
</gene>
<evidence type="ECO:0000259" key="3">
    <source>
        <dbReference type="Pfam" id="PF13807"/>
    </source>
</evidence>
<dbReference type="RefSeq" id="WP_114693794.1">
    <property type="nucleotide sequence ID" value="NZ_QQOH01000001.1"/>
</dbReference>
<keyword evidence="2" id="KW-1133">Transmembrane helix</keyword>
<reference evidence="4 5" key="1">
    <citation type="submission" date="2018-07" db="EMBL/GenBank/DDBJ databases">
        <title>Motiliproteus coralliicola sp. nov., a bacterium isolated from Coral.</title>
        <authorList>
            <person name="Wang G."/>
        </authorList>
    </citation>
    <scope>NUCLEOTIDE SEQUENCE [LARGE SCALE GENOMIC DNA]</scope>
    <source>
        <strain evidence="4 5">C34</strain>
    </source>
</reference>
<comment type="caution">
    <text evidence="4">The sequence shown here is derived from an EMBL/GenBank/DDBJ whole genome shotgun (WGS) entry which is preliminary data.</text>
</comment>
<dbReference type="Pfam" id="PF13807">
    <property type="entry name" value="GNVR"/>
    <property type="match status" value="1"/>
</dbReference>
<organism evidence="4 5">
    <name type="scientific">Motiliproteus coralliicola</name>
    <dbReference type="NCBI Taxonomy" id="2283196"/>
    <lineage>
        <taxon>Bacteria</taxon>
        <taxon>Pseudomonadati</taxon>
        <taxon>Pseudomonadota</taxon>
        <taxon>Gammaproteobacteria</taxon>
        <taxon>Oceanospirillales</taxon>
        <taxon>Oceanospirillaceae</taxon>
        <taxon>Motiliproteus</taxon>
    </lineage>
</organism>
<keyword evidence="2" id="KW-0472">Membrane</keyword>
<dbReference type="InterPro" id="IPR032807">
    <property type="entry name" value="GNVR"/>
</dbReference>
<keyword evidence="2" id="KW-0812">Transmembrane</keyword>
<protein>
    <recommendedName>
        <fullName evidence="3">Tyrosine-protein kinase G-rich domain-containing protein</fullName>
    </recommendedName>
</protein>
<evidence type="ECO:0000313" key="4">
    <source>
        <dbReference type="EMBL" id="RDE24210.1"/>
    </source>
</evidence>
<dbReference type="InterPro" id="IPR050445">
    <property type="entry name" value="Bact_polysacc_biosynth/exp"/>
</dbReference>
<evidence type="ECO:0000313" key="5">
    <source>
        <dbReference type="Proteomes" id="UP000253769"/>
    </source>
</evidence>
<proteinExistence type="predicted"/>
<dbReference type="PANTHER" id="PTHR32309">
    <property type="entry name" value="TYROSINE-PROTEIN KINASE"/>
    <property type="match status" value="1"/>
</dbReference>
<keyword evidence="1" id="KW-0175">Coiled coil</keyword>
<feature type="domain" description="Tyrosine-protein kinase G-rich" evidence="3">
    <location>
        <begin position="375"/>
        <end position="450"/>
    </location>
</feature>
<sequence length="551" mass="62269">MQELLEQLKQLVYGVWLHRWIAVLIAWMVCVVGWPFVLKYPDQFQSQAKVYVDTQSLLSPLLRGLTIQTNPTQQIQLIVKTLFTRPNLEKIARLSDLDIKTQNDEEFDLVITELQSGLKLSTAGRDNIYVIGYHSSSADEAKSVVQATLTTLVENTLGDKREDTDVATNFLDRQIQEYESRLNEADNKLKEFKKVNFELMSAGGGYYSRVEHLKGTISSVDLELREAQTRRKSLAKQLAGEQPTFGIMQDSLGSFNMTSSFDRRIETLENNLDELRLKYTNIHPDIKETQRILDDLQQKREKELEERREELETINAQRGGGLNENPVYQELKLALAREESNVSSLQVRRNTYGAQLKALESKINSIPDIEAELKALERGYSITQEKYNELLNRRESARLSQQAEVSADSFQFRIIDPPRTPTTPTGPNRPLLLSAVLATGLAIGLGVAFLISQVRPVFFSSKQLNAVTGIPVLGSVAVYSDVEAARHHRKRTLLFVVLTIALVGSYAGILLLQLFPDLNSKVASLLPDMPTHVNAYYLKAKQLLINFVNKF</sequence>
<feature type="coiled-coil region" evidence="1">
    <location>
        <begin position="168"/>
        <end position="348"/>
    </location>
</feature>
<dbReference type="OrthoDB" id="9795292at2"/>
<dbReference type="PANTHER" id="PTHR32309:SF31">
    <property type="entry name" value="CAPSULAR EXOPOLYSACCHARIDE FAMILY"/>
    <property type="match status" value="1"/>
</dbReference>
<evidence type="ECO:0000256" key="1">
    <source>
        <dbReference type="SAM" id="Coils"/>
    </source>
</evidence>
<feature type="transmembrane region" description="Helical" evidence="2">
    <location>
        <begin position="20"/>
        <end position="38"/>
    </location>
</feature>
<feature type="transmembrane region" description="Helical" evidence="2">
    <location>
        <begin position="492"/>
        <end position="515"/>
    </location>
</feature>